<name>A0ABW6CWB1_9CAUL</name>
<keyword evidence="4" id="KW-1185">Reference proteome</keyword>
<sequence>MLALPETEWGLLRSAITDARRARPPAHVARCLMCSGPVFIQARAFRGLRLPYFAHFKGGDATCPWHTGETLHPDDARALQYGGAQESATHRMLCEQIAELAAADERCVAAEVSKYLPPSDNERGRYPDVLIVRRGAPKIAVEIQLSNTFQTEVSARCLHYEREGVGLLWVLYGLDMQADDLPQSFRDVVLRHRGNAFLLDDEAVAESLARRTLVLKCYLRGPEGRFEAGRLITLDNLTFSARGPPYLEDRITPGLLARGEAARTPWRTALRGRSPDFSYADLRSPAFLAANDHLCGLVPGLRQWEAETHQGQWMIANLIAVVFSVLSHAYGTFRNYASRQDNVQALLNSKLPSENLLPFALIMREILQRCGANDLLPGSVGQHLDRALSLGDGNFVLDYEAPWAAIAVLLPELFDPLLRFELETLDALPTWARPKTTTTGRTRVPPAHPAQRPQSLEEDHGFPHHPG</sequence>
<dbReference type="EMBL" id="JAOTJD010000056">
    <property type="protein sequence ID" value="MFD3266381.1"/>
    <property type="molecule type" value="Genomic_DNA"/>
</dbReference>
<dbReference type="SUPFAM" id="SSF52980">
    <property type="entry name" value="Restriction endonuclease-like"/>
    <property type="match status" value="1"/>
</dbReference>
<evidence type="ECO:0000259" key="2">
    <source>
        <dbReference type="Pfam" id="PF06054"/>
    </source>
</evidence>
<evidence type="ECO:0000313" key="3">
    <source>
        <dbReference type="EMBL" id="MFD3266381.1"/>
    </source>
</evidence>
<proteinExistence type="predicted"/>
<accession>A0ABW6CWB1</accession>
<dbReference type="Pfam" id="PF06054">
    <property type="entry name" value="CoiA_nuc"/>
    <property type="match status" value="1"/>
</dbReference>
<gene>
    <name evidence="3" type="ORF">OCL97_20760</name>
</gene>
<feature type="region of interest" description="Disordered" evidence="1">
    <location>
        <begin position="433"/>
        <end position="467"/>
    </location>
</feature>
<dbReference type="Proteomes" id="UP001598130">
    <property type="component" value="Unassembled WGS sequence"/>
</dbReference>
<evidence type="ECO:0000313" key="4">
    <source>
        <dbReference type="Proteomes" id="UP001598130"/>
    </source>
</evidence>
<evidence type="ECO:0000256" key="1">
    <source>
        <dbReference type="SAM" id="MobiDB-lite"/>
    </source>
</evidence>
<dbReference type="RefSeq" id="WP_377371634.1">
    <property type="nucleotide sequence ID" value="NZ_JAOTJD010000056.1"/>
</dbReference>
<protein>
    <submittedName>
        <fullName evidence="3">Competence protein CoiA</fullName>
    </submittedName>
</protein>
<reference evidence="3 4" key="1">
    <citation type="submission" date="2022-09" db="EMBL/GenBank/DDBJ databases">
        <title>New species of Phenylobacterium.</title>
        <authorList>
            <person name="Mieszkin S."/>
        </authorList>
    </citation>
    <scope>NUCLEOTIDE SEQUENCE [LARGE SCALE GENOMIC DNA]</scope>
    <source>
        <strain evidence="3 4">HK31-G</strain>
    </source>
</reference>
<comment type="caution">
    <text evidence="3">The sequence shown here is derived from an EMBL/GenBank/DDBJ whole genome shotgun (WGS) entry which is preliminary data.</text>
</comment>
<organism evidence="3 4">
    <name type="scientific">Phenylobacterium ferrooxidans</name>
    <dbReference type="NCBI Taxonomy" id="2982689"/>
    <lineage>
        <taxon>Bacteria</taxon>
        <taxon>Pseudomonadati</taxon>
        <taxon>Pseudomonadota</taxon>
        <taxon>Alphaproteobacteria</taxon>
        <taxon>Caulobacterales</taxon>
        <taxon>Caulobacteraceae</taxon>
        <taxon>Phenylobacterium</taxon>
    </lineage>
</organism>
<dbReference type="InterPro" id="IPR010330">
    <property type="entry name" value="CoiA_nuc"/>
</dbReference>
<dbReference type="InterPro" id="IPR011335">
    <property type="entry name" value="Restrct_endonuc-II-like"/>
</dbReference>
<feature type="compositionally biased region" description="Basic and acidic residues" evidence="1">
    <location>
        <begin position="455"/>
        <end position="467"/>
    </location>
</feature>
<feature type="domain" description="Competence protein CoiA nuclease-like" evidence="2">
    <location>
        <begin position="87"/>
        <end position="173"/>
    </location>
</feature>